<accession>A0A5D2HV55</accession>
<organism evidence="1 2">
    <name type="scientific">Gossypium tomentosum</name>
    <name type="common">Hawaiian cotton</name>
    <name type="synonym">Gossypium sandvicense</name>
    <dbReference type="NCBI Taxonomy" id="34277"/>
    <lineage>
        <taxon>Eukaryota</taxon>
        <taxon>Viridiplantae</taxon>
        <taxon>Streptophyta</taxon>
        <taxon>Embryophyta</taxon>
        <taxon>Tracheophyta</taxon>
        <taxon>Spermatophyta</taxon>
        <taxon>Magnoliopsida</taxon>
        <taxon>eudicotyledons</taxon>
        <taxon>Gunneridae</taxon>
        <taxon>Pentapetalae</taxon>
        <taxon>rosids</taxon>
        <taxon>malvids</taxon>
        <taxon>Malvales</taxon>
        <taxon>Malvaceae</taxon>
        <taxon>Malvoideae</taxon>
        <taxon>Gossypium</taxon>
    </lineage>
</organism>
<proteinExistence type="predicted"/>
<reference evidence="1 2" key="1">
    <citation type="submission" date="2019-07" db="EMBL/GenBank/DDBJ databases">
        <title>WGS assembly of Gossypium tomentosum.</title>
        <authorList>
            <person name="Chen Z.J."/>
            <person name="Sreedasyam A."/>
            <person name="Ando A."/>
            <person name="Song Q."/>
            <person name="De L."/>
            <person name="Hulse-Kemp A."/>
            <person name="Ding M."/>
            <person name="Ye W."/>
            <person name="Kirkbride R."/>
            <person name="Jenkins J."/>
            <person name="Plott C."/>
            <person name="Lovell J."/>
            <person name="Lin Y.-M."/>
            <person name="Vaughn R."/>
            <person name="Liu B."/>
            <person name="Li W."/>
            <person name="Simpson S."/>
            <person name="Scheffler B."/>
            <person name="Saski C."/>
            <person name="Grover C."/>
            <person name="Hu G."/>
            <person name="Conover J."/>
            <person name="Carlson J."/>
            <person name="Shu S."/>
            <person name="Boston L."/>
            <person name="Williams M."/>
            <person name="Peterson D."/>
            <person name="Mcgee K."/>
            <person name="Jones D."/>
            <person name="Wendel J."/>
            <person name="Stelly D."/>
            <person name="Grimwood J."/>
            <person name="Schmutz J."/>
        </authorList>
    </citation>
    <scope>NUCLEOTIDE SEQUENCE [LARGE SCALE GENOMIC DNA]</scope>
    <source>
        <strain evidence="1">7179.01</strain>
    </source>
</reference>
<dbReference type="AlphaFoldDB" id="A0A5D2HV55"/>
<gene>
    <name evidence="1" type="ORF">ES332_D13G100500v1</name>
</gene>
<keyword evidence="2" id="KW-1185">Reference proteome</keyword>
<dbReference type="EMBL" id="CM017635">
    <property type="protein sequence ID" value="TYH34031.1"/>
    <property type="molecule type" value="Genomic_DNA"/>
</dbReference>
<protein>
    <submittedName>
        <fullName evidence="1">Uncharacterized protein</fullName>
    </submittedName>
</protein>
<evidence type="ECO:0000313" key="1">
    <source>
        <dbReference type="EMBL" id="TYH34031.1"/>
    </source>
</evidence>
<evidence type="ECO:0000313" key="2">
    <source>
        <dbReference type="Proteomes" id="UP000322667"/>
    </source>
</evidence>
<name>A0A5D2HV55_GOSTO</name>
<dbReference type="Proteomes" id="UP000322667">
    <property type="component" value="Chromosome D13"/>
</dbReference>
<sequence>MRLKRLISERKSFDDLHGVQDRVSPRHKAANCYPLLCVPLNPVLSHNLIHHIWVFFNPVHSLLVPTTFTRKCMRRCASFPTNKTESNPVKVPLIIFNILNLRTDLSSSLE</sequence>